<dbReference type="CDD" id="cd00167">
    <property type="entry name" value="SANT"/>
    <property type="match status" value="3"/>
</dbReference>
<dbReference type="PROSITE" id="PS50157">
    <property type="entry name" value="ZINC_FINGER_C2H2_2"/>
    <property type="match status" value="2"/>
</dbReference>
<feature type="domain" description="Myb-like" evidence="7">
    <location>
        <begin position="8"/>
        <end position="53"/>
    </location>
</feature>
<dbReference type="GO" id="GO:0008270">
    <property type="term" value="F:zinc ion binding"/>
    <property type="evidence" value="ECO:0007669"/>
    <property type="project" value="UniProtKB-KW"/>
</dbReference>
<feature type="domain" description="C2H2-type" evidence="8">
    <location>
        <begin position="742"/>
        <end position="772"/>
    </location>
</feature>
<feature type="region of interest" description="Disordered" evidence="6">
    <location>
        <begin position="604"/>
        <end position="648"/>
    </location>
</feature>
<dbReference type="InterPro" id="IPR017930">
    <property type="entry name" value="Myb_dom"/>
</dbReference>
<dbReference type="InterPro" id="IPR009057">
    <property type="entry name" value="Homeodomain-like_sf"/>
</dbReference>
<dbReference type="SUPFAM" id="SSF46689">
    <property type="entry name" value="Homeodomain-like"/>
    <property type="match status" value="2"/>
</dbReference>
<dbReference type="PROSITE" id="PS51294">
    <property type="entry name" value="HTH_MYB"/>
    <property type="match status" value="3"/>
</dbReference>
<protein>
    <submittedName>
        <fullName evidence="10">Uncharacterized protein</fullName>
    </submittedName>
</protein>
<feature type="region of interest" description="Disordered" evidence="6">
    <location>
        <begin position="298"/>
        <end position="318"/>
    </location>
</feature>
<dbReference type="SMART" id="SM00355">
    <property type="entry name" value="ZnF_C2H2"/>
    <property type="match status" value="5"/>
</dbReference>
<dbReference type="GO" id="GO:0001006">
    <property type="term" value="F:RNA polymerase III type 3 promoter sequence-specific DNA binding"/>
    <property type="evidence" value="ECO:0007669"/>
    <property type="project" value="TreeGrafter"/>
</dbReference>
<evidence type="ECO:0000259" key="7">
    <source>
        <dbReference type="PROSITE" id="PS50090"/>
    </source>
</evidence>
<keyword evidence="5" id="KW-0862">Zinc</keyword>
<keyword evidence="5" id="KW-0863">Zinc-finger</keyword>
<dbReference type="SMART" id="SM00717">
    <property type="entry name" value="SANT"/>
    <property type="match status" value="3"/>
</dbReference>
<dbReference type="OrthoDB" id="2143914at2759"/>
<evidence type="ECO:0000256" key="1">
    <source>
        <dbReference type="ARBA" id="ARBA00023015"/>
    </source>
</evidence>
<dbReference type="Gene3D" id="1.10.10.60">
    <property type="entry name" value="Homeodomain-like"/>
    <property type="match status" value="3"/>
</dbReference>
<dbReference type="SUPFAM" id="SSF57667">
    <property type="entry name" value="beta-beta-alpha zinc fingers"/>
    <property type="match status" value="1"/>
</dbReference>
<feature type="region of interest" description="Disordered" evidence="6">
    <location>
        <begin position="214"/>
        <end position="241"/>
    </location>
</feature>
<organism evidence="10 11">
    <name type="scientific">Modicella reniformis</name>
    <dbReference type="NCBI Taxonomy" id="1440133"/>
    <lineage>
        <taxon>Eukaryota</taxon>
        <taxon>Fungi</taxon>
        <taxon>Fungi incertae sedis</taxon>
        <taxon>Mucoromycota</taxon>
        <taxon>Mortierellomycotina</taxon>
        <taxon>Mortierellomycetes</taxon>
        <taxon>Mortierellales</taxon>
        <taxon>Mortierellaceae</taxon>
        <taxon>Modicella</taxon>
    </lineage>
</organism>
<sequence>MRGERIVWTPEEDEYLRRAVQIYGDKTEKWAKIAACVPGRTNKNCRKRWFHSLDPRLKKGGWTEEEDHLLRIGVQKFRGQWSKIAERIQGRTDDQCAKRWRESLDPEIDRAAWTPDEDILLLQKYEEHGTQWQKIALSFLGRPGLHCRNRWRKIQRSMNHMERANKRRRHRLVIREAHSGTPSSVIISGPDHQTTHSFSEDALLQDAFLNDNYGLLEDSNDPPNDGEDDPSPEEERPYGCAVPDCKFESSSPSLLYYHFKASHHGTTILKPFRCTVPGCEDRKRYKNINGLQYHVTHAKNTPGHAGNHGRPSTTSPPMEKMEDVVVSSLPKSLGSSVPSAPKPVSSPIPSFPTPGEIQSVFSPLVPQPLIIHQAFNIPHTPESLEDSFMPSPNMAMDIATPQACSRLQQQQHQQQQHQQQQCPELGCGQAFNTLCELTTHMATSHGHQSIILESNDPTFGPDSIVIPESNFDDVDLDLGFFSTSCESTSSTSMGAATNLLLMDDTQQLQARLDELTVDHGAALNLDFHTSNSTQEDLDILSMNELLFANYITNSLNNLSPYNNQNRVHFGTHINVSANDSLTLPATPFTSANVSPQLKAINILADNNNNNNNNNNHNTAVSPADLAAPTTTTSTSHPRSESGSGTGTTTAVVKRFPCSVADCPKSYASNSAMRAHLRHDHPDAYAKAGKSTNKACPNNLTNITTTRSSPSPPPRAVALAPIAPAPHQKLILKKPEEPSGKPFKCLVSGCGKEYSNISGLKTHLLQTHGSTPKRNATVTTGIAPASTTTTAATTTTTSTTQRGWYVENMDLPSISSSSSSSGSSVS</sequence>
<dbReference type="GO" id="GO:0019185">
    <property type="term" value="C:snRNA-activating protein complex"/>
    <property type="evidence" value="ECO:0007669"/>
    <property type="project" value="TreeGrafter"/>
</dbReference>
<dbReference type="GO" id="GO:0042796">
    <property type="term" value="P:snRNA transcription by RNA polymerase III"/>
    <property type="evidence" value="ECO:0007669"/>
    <property type="project" value="TreeGrafter"/>
</dbReference>
<evidence type="ECO:0000256" key="2">
    <source>
        <dbReference type="ARBA" id="ARBA00023125"/>
    </source>
</evidence>
<dbReference type="EMBL" id="JAAAHW010006245">
    <property type="protein sequence ID" value="KAF9963953.1"/>
    <property type="molecule type" value="Genomic_DNA"/>
</dbReference>
<feature type="domain" description="HTH myb-type" evidence="9">
    <location>
        <begin position="1"/>
        <end position="49"/>
    </location>
</feature>
<keyword evidence="3" id="KW-0804">Transcription</keyword>
<evidence type="ECO:0000259" key="8">
    <source>
        <dbReference type="PROSITE" id="PS50157"/>
    </source>
</evidence>
<dbReference type="Gene3D" id="3.30.160.60">
    <property type="entry name" value="Classic Zinc Finger"/>
    <property type="match status" value="2"/>
</dbReference>
<feature type="domain" description="HTH myb-type" evidence="9">
    <location>
        <begin position="54"/>
        <end position="108"/>
    </location>
</feature>
<keyword evidence="5" id="KW-0479">Metal-binding</keyword>
<keyword evidence="11" id="KW-1185">Reference proteome</keyword>
<comment type="caution">
    <text evidence="10">The sequence shown here is derived from an EMBL/GenBank/DDBJ whole genome shotgun (WGS) entry which is preliminary data.</text>
</comment>
<accession>A0A9P6J6Y7</accession>
<dbReference type="GO" id="GO:0000978">
    <property type="term" value="F:RNA polymerase II cis-regulatory region sequence-specific DNA binding"/>
    <property type="evidence" value="ECO:0007669"/>
    <property type="project" value="TreeGrafter"/>
</dbReference>
<dbReference type="Pfam" id="PF00249">
    <property type="entry name" value="Myb_DNA-binding"/>
    <property type="match status" value="1"/>
</dbReference>
<dbReference type="GO" id="GO:0042795">
    <property type="term" value="P:snRNA transcription by RNA polymerase II"/>
    <property type="evidence" value="ECO:0007669"/>
    <property type="project" value="TreeGrafter"/>
</dbReference>
<evidence type="ECO:0000313" key="10">
    <source>
        <dbReference type="EMBL" id="KAF9963953.1"/>
    </source>
</evidence>
<feature type="domain" description="HTH myb-type" evidence="9">
    <location>
        <begin position="110"/>
        <end position="159"/>
    </location>
</feature>
<dbReference type="InterPro" id="IPR036236">
    <property type="entry name" value="Znf_C2H2_sf"/>
</dbReference>
<feature type="compositionally biased region" description="Low complexity" evidence="6">
    <location>
        <begin position="606"/>
        <end position="648"/>
    </location>
</feature>
<dbReference type="PROSITE" id="PS00028">
    <property type="entry name" value="ZINC_FINGER_C2H2_1"/>
    <property type="match status" value="3"/>
</dbReference>
<dbReference type="PROSITE" id="PS50090">
    <property type="entry name" value="MYB_LIKE"/>
    <property type="match status" value="3"/>
</dbReference>
<name>A0A9P6J6Y7_9FUNG</name>
<feature type="domain" description="C2H2-type" evidence="8">
    <location>
        <begin position="655"/>
        <end position="685"/>
    </location>
</feature>
<dbReference type="Pfam" id="PF13921">
    <property type="entry name" value="Myb_DNA-bind_6"/>
    <property type="match status" value="1"/>
</dbReference>
<dbReference type="PANTHER" id="PTHR46621:SF1">
    <property type="entry name" value="SNRNA-ACTIVATING PROTEIN COMPLEX SUBUNIT 4"/>
    <property type="match status" value="1"/>
</dbReference>
<evidence type="ECO:0000256" key="6">
    <source>
        <dbReference type="SAM" id="MobiDB-lite"/>
    </source>
</evidence>
<dbReference type="AlphaFoldDB" id="A0A9P6J6Y7"/>
<proteinExistence type="predicted"/>
<dbReference type="InterPro" id="IPR001005">
    <property type="entry name" value="SANT/Myb"/>
</dbReference>
<dbReference type="InterPro" id="IPR013087">
    <property type="entry name" value="Znf_C2H2_type"/>
</dbReference>
<evidence type="ECO:0000313" key="11">
    <source>
        <dbReference type="Proteomes" id="UP000749646"/>
    </source>
</evidence>
<feature type="domain" description="Myb-like" evidence="7">
    <location>
        <begin position="54"/>
        <end position="104"/>
    </location>
</feature>
<evidence type="ECO:0000256" key="4">
    <source>
        <dbReference type="ARBA" id="ARBA00023242"/>
    </source>
</evidence>
<feature type="domain" description="Myb-like" evidence="7">
    <location>
        <begin position="105"/>
        <end position="155"/>
    </location>
</feature>
<evidence type="ECO:0000256" key="5">
    <source>
        <dbReference type="PROSITE-ProRule" id="PRU00042"/>
    </source>
</evidence>
<feature type="compositionally biased region" description="Acidic residues" evidence="6">
    <location>
        <begin position="218"/>
        <end position="232"/>
    </location>
</feature>
<evidence type="ECO:0000256" key="3">
    <source>
        <dbReference type="ARBA" id="ARBA00023163"/>
    </source>
</evidence>
<dbReference type="InterPro" id="IPR051575">
    <property type="entry name" value="Myb-like_DNA-bd"/>
</dbReference>
<reference evidence="10" key="1">
    <citation type="journal article" date="2020" name="Fungal Divers.">
        <title>Resolving the Mortierellaceae phylogeny through synthesis of multi-gene phylogenetics and phylogenomics.</title>
        <authorList>
            <person name="Vandepol N."/>
            <person name="Liber J."/>
            <person name="Desiro A."/>
            <person name="Na H."/>
            <person name="Kennedy M."/>
            <person name="Barry K."/>
            <person name="Grigoriev I.V."/>
            <person name="Miller A.N."/>
            <person name="O'Donnell K."/>
            <person name="Stajich J.E."/>
            <person name="Bonito G."/>
        </authorList>
    </citation>
    <scope>NUCLEOTIDE SEQUENCE</scope>
    <source>
        <strain evidence="10">MES-2147</strain>
    </source>
</reference>
<keyword evidence="2" id="KW-0238">DNA-binding</keyword>
<gene>
    <name evidence="10" type="ORF">BGZ65_004118</name>
</gene>
<dbReference type="Pfam" id="PF00096">
    <property type="entry name" value="zf-C2H2"/>
    <property type="match status" value="2"/>
</dbReference>
<dbReference type="Proteomes" id="UP000749646">
    <property type="component" value="Unassembled WGS sequence"/>
</dbReference>
<keyword evidence="1" id="KW-0805">Transcription regulation</keyword>
<dbReference type="PANTHER" id="PTHR46621">
    <property type="entry name" value="SNRNA-ACTIVATING PROTEIN COMPLEX SUBUNIT 4"/>
    <property type="match status" value="1"/>
</dbReference>
<evidence type="ECO:0000259" key="9">
    <source>
        <dbReference type="PROSITE" id="PS51294"/>
    </source>
</evidence>
<keyword evidence="4" id="KW-0539">Nucleus</keyword>